<comment type="caution">
    <text evidence="6">The sequence shown here is derived from an EMBL/GenBank/DDBJ whole genome shotgun (WGS) entry which is preliminary data.</text>
</comment>
<dbReference type="EMBL" id="JACSQQ010000001">
    <property type="protein sequence ID" value="MBD7948996.1"/>
    <property type="molecule type" value="Genomic_DNA"/>
</dbReference>
<dbReference type="Pfam" id="PF13305">
    <property type="entry name" value="TetR_C_33"/>
    <property type="match status" value="1"/>
</dbReference>
<evidence type="ECO:0000256" key="2">
    <source>
        <dbReference type="ARBA" id="ARBA00023125"/>
    </source>
</evidence>
<dbReference type="Gene3D" id="1.10.357.10">
    <property type="entry name" value="Tetracycline Repressor, domain 2"/>
    <property type="match status" value="1"/>
</dbReference>
<evidence type="ECO:0000313" key="7">
    <source>
        <dbReference type="Proteomes" id="UP000641803"/>
    </source>
</evidence>
<feature type="domain" description="HTH tetR-type" evidence="5">
    <location>
        <begin position="12"/>
        <end position="75"/>
    </location>
</feature>
<dbReference type="Pfam" id="PF00440">
    <property type="entry name" value="TetR_N"/>
    <property type="match status" value="1"/>
</dbReference>
<dbReference type="InterPro" id="IPR036271">
    <property type="entry name" value="Tet_transcr_reg_TetR-rel_C_sf"/>
</dbReference>
<dbReference type="Gene3D" id="1.10.10.60">
    <property type="entry name" value="Homeodomain-like"/>
    <property type="match status" value="1"/>
</dbReference>
<evidence type="ECO:0000259" key="5">
    <source>
        <dbReference type="PROSITE" id="PS50977"/>
    </source>
</evidence>
<keyword evidence="1" id="KW-0805">Transcription regulation</keyword>
<evidence type="ECO:0000256" key="3">
    <source>
        <dbReference type="ARBA" id="ARBA00023163"/>
    </source>
</evidence>
<dbReference type="InterPro" id="IPR050109">
    <property type="entry name" value="HTH-type_TetR-like_transc_reg"/>
</dbReference>
<dbReference type="InterPro" id="IPR025996">
    <property type="entry name" value="MT1864/Rv1816-like_C"/>
</dbReference>
<dbReference type="InterPro" id="IPR009057">
    <property type="entry name" value="Homeodomain-like_sf"/>
</dbReference>
<keyword evidence="3" id="KW-0804">Transcription</keyword>
<evidence type="ECO:0000256" key="4">
    <source>
        <dbReference type="PROSITE-ProRule" id="PRU00335"/>
    </source>
</evidence>
<accession>A0ABR8RML2</accession>
<dbReference type="SUPFAM" id="SSF48498">
    <property type="entry name" value="Tetracyclin repressor-like, C-terminal domain"/>
    <property type="match status" value="1"/>
</dbReference>
<dbReference type="InterPro" id="IPR001647">
    <property type="entry name" value="HTH_TetR"/>
</dbReference>
<dbReference type="Proteomes" id="UP000641803">
    <property type="component" value="Unassembled WGS sequence"/>
</dbReference>
<evidence type="ECO:0000313" key="6">
    <source>
        <dbReference type="EMBL" id="MBD7948996.1"/>
    </source>
</evidence>
<name>A0ABR8RML2_9CELL</name>
<dbReference type="PANTHER" id="PTHR30055">
    <property type="entry name" value="HTH-TYPE TRANSCRIPTIONAL REGULATOR RUTR"/>
    <property type="match status" value="1"/>
</dbReference>
<dbReference type="SUPFAM" id="SSF46689">
    <property type="entry name" value="Homeodomain-like"/>
    <property type="match status" value="1"/>
</dbReference>
<evidence type="ECO:0000256" key="1">
    <source>
        <dbReference type="ARBA" id="ARBA00023015"/>
    </source>
</evidence>
<dbReference type="PANTHER" id="PTHR30055:SF234">
    <property type="entry name" value="HTH-TYPE TRANSCRIPTIONAL REGULATOR BETI"/>
    <property type="match status" value="1"/>
</dbReference>
<dbReference type="PROSITE" id="PS50977">
    <property type="entry name" value="HTH_TETR_2"/>
    <property type="match status" value="1"/>
</dbReference>
<feature type="DNA-binding region" description="H-T-H motif" evidence="4">
    <location>
        <begin position="38"/>
        <end position="57"/>
    </location>
</feature>
<protein>
    <submittedName>
        <fullName evidence="6">WHG domain-containing protein</fullName>
    </submittedName>
</protein>
<gene>
    <name evidence="6" type="ORF">H9652_01060</name>
</gene>
<proteinExistence type="predicted"/>
<keyword evidence="2 4" id="KW-0238">DNA-binding</keyword>
<sequence>MPRAGTPVARAGLSREGVTALALRVVDDGGAQGFADLTLAKVAAAAGVATPSLYKHVGSLADLRRSVALVAVNDLTRATAAATIGRSGPDALSALAWAVRDFAREHPGRYAAIQLSPDLGAADDDPLSLAGAETIAVIVAVLRGFDLPEARTVDAIRAVRSAVHGFVSLELLGGFGLPDDVDHSFEVLVRLLVAGIEDLAHPAPS</sequence>
<reference evidence="6 7" key="1">
    <citation type="submission" date="2020-08" db="EMBL/GenBank/DDBJ databases">
        <title>A Genomic Blueprint of the Chicken Gut Microbiome.</title>
        <authorList>
            <person name="Gilroy R."/>
            <person name="Ravi A."/>
            <person name="Getino M."/>
            <person name="Pursley I."/>
            <person name="Horton D.L."/>
            <person name="Alikhan N.-F."/>
            <person name="Baker D."/>
            <person name="Gharbi K."/>
            <person name="Hall N."/>
            <person name="Watson M."/>
            <person name="Adriaenssens E.M."/>
            <person name="Foster-Nyarko E."/>
            <person name="Jarju S."/>
            <person name="Secka A."/>
            <person name="Antonio M."/>
            <person name="Oren A."/>
            <person name="Chaudhuri R."/>
            <person name="La Ragione R.M."/>
            <person name="Hildebrand F."/>
            <person name="Pallen M.J."/>
        </authorList>
    </citation>
    <scope>NUCLEOTIDE SEQUENCE [LARGE SCALE GENOMIC DNA]</scope>
    <source>
        <strain evidence="6 7">Sa4CUA1</strain>
    </source>
</reference>
<keyword evidence="7" id="KW-1185">Reference proteome</keyword>
<organism evidence="6 7">
    <name type="scientific">Oerskovia rustica</name>
    <dbReference type="NCBI Taxonomy" id="2762237"/>
    <lineage>
        <taxon>Bacteria</taxon>
        <taxon>Bacillati</taxon>
        <taxon>Actinomycetota</taxon>
        <taxon>Actinomycetes</taxon>
        <taxon>Micrococcales</taxon>
        <taxon>Cellulomonadaceae</taxon>
        <taxon>Oerskovia</taxon>
    </lineage>
</organism>